<sequence>MDDWNEVWLWDTLSLVLHNLHHDPIPAANEIRVHRAGEITRCLSEKREEIDCEASPGIVCDGHDYGKSFIGIFKNVP</sequence>
<dbReference type="EMBL" id="JXCE01000025">
    <property type="protein sequence ID" value="KPA44490.1"/>
    <property type="molecule type" value="Genomic_DNA"/>
</dbReference>
<organism evidence="1 2">
    <name type="scientific">Fusarium langsethiae</name>
    <dbReference type="NCBI Taxonomy" id="179993"/>
    <lineage>
        <taxon>Eukaryota</taxon>
        <taxon>Fungi</taxon>
        <taxon>Dikarya</taxon>
        <taxon>Ascomycota</taxon>
        <taxon>Pezizomycotina</taxon>
        <taxon>Sordariomycetes</taxon>
        <taxon>Hypocreomycetidae</taxon>
        <taxon>Hypocreales</taxon>
        <taxon>Nectriaceae</taxon>
        <taxon>Fusarium</taxon>
    </lineage>
</organism>
<comment type="caution">
    <text evidence="1">The sequence shown here is derived from an EMBL/GenBank/DDBJ whole genome shotgun (WGS) entry which is preliminary data.</text>
</comment>
<evidence type="ECO:0000313" key="1">
    <source>
        <dbReference type="EMBL" id="KPA44490.1"/>
    </source>
</evidence>
<protein>
    <submittedName>
        <fullName evidence="1">Uncharacterized protein</fullName>
    </submittedName>
</protein>
<gene>
    <name evidence="1" type="ORF">FLAG1_02540</name>
</gene>
<evidence type="ECO:0000313" key="2">
    <source>
        <dbReference type="Proteomes" id="UP000037904"/>
    </source>
</evidence>
<name>A0A0M9F2C0_FUSLA</name>
<dbReference type="AlphaFoldDB" id="A0A0M9F2C0"/>
<accession>A0A0M9F2C0</accession>
<proteinExistence type="predicted"/>
<dbReference type="Proteomes" id="UP000037904">
    <property type="component" value="Unassembled WGS sequence"/>
</dbReference>
<reference evidence="1 2" key="1">
    <citation type="submission" date="2015-04" db="EMBL/GenBank/DDBJ databases">
        <title>The draft genome sequence of Fusarium langsethiae, a T-2/HT-2 mycotoxin producer.</title>
        <authorList>
            <person name="Lysoe E."/>
            <person name="Divon H.H."/>
            <person name="Terzi V."/>
            <person name="Orru L."/>
            <person name="Lamontanara A."/>
            <person name="Kolseth A.-K."/>
            <person name="Frandsen R.J."/>
            <person name="Nielsen K."/>
            <person name="Thrane U."/>
        </authorList>
    </citation>
    <scope>NUCLEOTIDE SEQUENCE [LARGE SCALE GENOMIC DNA]</scope>
    <source>
        <strain evidence="1 2">Fl201059</strain>
    </source>
</reference>
<keyword evidence="2" id="KW-1185">Reference proteome</keyword>